<comment type="caution">
    <text evidence="3">The sequence shown here is derived from an EMBL/GenBank/DDBJ whole genome shotgun (WGS) entry which is preliminary data.</text>
</comment>
<dbReference type="InterPro" id="IPR000983">
    <property type="entry name" value="Bac_GSPG_pilin"/>
</dbReference>
<dbReference type="InterPro" id="IPR031982">
    <property type="entry name" value="PilE-like"/>
</dbReference>
<name>A0ABS1SUA2_9GAMM</name>
<dbReference type="Gene3D" id="3.30.700.10">
    <property type="entry name" value="Glycoprotein, Type 4 Pilin"/>
    <property type="match status" value="1"/>
</dbReference>
<dbReference type="EMBL" id="JAESVD010000002">
    <property type="protein sequence ID" value="MBL4912127.1"/>
    <property type="molecule type" value="Genomic_DNA"/>
</dbReference>
<keyword evidence="1" id="KW-0488">Methylation</keyword>
<gene>
    <name evidence="3" type="ORF">JMA39_03130</name>
</gene>
<dbReference type="NCBIfam" id="TIGR02532">
    <property type="entry name" value="IV_pilin_GFxxxE"/>
    <property type="match status" value="1"/>
</dbReference>
<feature type="transmembrane region" description="Helical" evidence="2">
    <location>
        <begin position="12"/>
        <end position="30"/>
    </location>
</feature>
<keyword evidence="4" id="KW-1185">Reference proteome</keyword>
<keyword evidence="2" id="KW-0812">Transmembrane</keyword>
<proteinExistence type="predicted"/>
<evidence type="ECO:0000256" key="2">
    <source>
        <dbReference type="SAM" id="Phobius"/>
    </source>
</evidence>
<evidence type="ECO:0000313" key="4">
    <source>
        <dbReference type="Proteomes" id="UP000604898"/>
    </source>
</evidence>
<dbReference type="InterPro" id="IPR045584">
    <property type="entry name" value="Pilin-like"/>
</dbReference>
<organism evidence="3 4">
    <name type="scientific">Shewanella schlegeliana</name>
    <dbReference type="NCBI Taxonomy" id="190308"/>
    <lineage>
        <taxon>Bacteria</taxon>
        <taxon>Pseudomonadati</taxon>
        <taxon>Pseudomonadota</taxon>
        <taxon>Gammaproteobacteria</taxon>
        <taxon>Alteromonadales</taxon>
        <taxon>Shewanellaceae</taxon>
        <taxon>Shewanella</taxon>
    </lineage>
</organism>
<dbReference type="RefSeq" id="WP_202720380.1">
    <property type="nucleotide sequence ID" value="NZ_BPEX01000001.1"/>
</dbReference>
<reference evidence="3 4" key="1">
    <citation type="submission" date="2021-01" db="EMBL/GenBank/DDBJ databases">
        <title>Genome sequence of Shewanella schlegeliana JCM 11561.</title>
        <authorList>
            <person name="Zhang H."/>
            <person name="Li C."/>
        </authorList>
    </citation>
    <scope>NUCLEOTIDE SEQUENCE [LARGE SCALE GENOMIC DNA]</scope>
    <source>
        <strain evidence="3 4">JCM 11561</strain>
    </source>
</reference>
<evidence type="ECO:0000256" key="1">
    <source>
        <dbReference type="ARBA" id="ARBA00022481"/>
    </source>
</evidence>
<dbReference type="Proteomes" id="UP000604898">
    <property type="component" value="Unassembled WGS sequence"/>
</dbReference>
<evidence type="ECO:0000313" key="3">
    <source>
        <dbReference type="EMBL" id="MBL4912127.1"/>
    </source>
</evidence>
<sequence length="130" mass="14269">MLRIKGFTLIELMIAVAIIGILASVAYPSYVEYVAQSGRSDAKVMLLDAANQQEQFYLDNRNYTTNMTLLGFDETPAVSENGFYKVSSTVPNSGSYTLTATAQGTQYSRDKDCRVLTITDSGVKSPAECW</sequence>
<dbReference type="Pfam" id="PF16732">
    <property type="entry name" value="ComP_DUS"/>
    <property type="match status" value="1"/>
</dbReference>
<keyword evidence="2" id="KW-0472">Membrane</keyword>
<protein>
    <submittedName>
        <fullName evidence="3">Type IV pilin protein</fullName>
    </submittedName>
</protein>
<dbReference type="InterPro" id="IPR012902">
    <property type="entry name" value="N_methyl_site"/>
</dbReference>
<dbReference type="Pfam" id="PF07963">
    <property type="entry name" value="N_methyl"/>
    <property type="match status" value="1"/>
</dbReference>
<accession>A0ABS1SUA2</accession>
<dbReference type="PRINTS" id="PR00813">
    <property type="entry name" value="BCTERIALGSPG"/>
</dbReference>
<keyword evidence="2" id="KW-1133">Transmembrane helix</keyword>
<dbReference type="SUPFAM" id="SSF54523">
    <property type="entry name" value="Pili subunits"/>
    <property type="match status" value="1"/>
</dbReference>
<dbReference type="PROSITE" id="PS00409">
    <property type="entry name" value="PROKAR_NTER_METHYL"/>
    <property type="match status" value="1"/>
</dbReference>